<keyword evidence="16" id="KW-1185">Reference proteome</keyword>
<feature type="transmembrane region" description="Helical" evidence="13">
    <location>
        <begin position="69"/>
        <end position="91"/>
    </location>
</feature>
<dbReference type="GO" id="GO:0005886">
    <property type="term" value="C:plasma membrane"/>
    <property type="evidence" value="ECO:0007669"/>
    <property type="project" value="UniProtKB-SubCell"/>
</dbReference>
<evidence type="ECO:0000256" key="13">
    <source>
        <dbReference type="SAM" id="Phobius"/>
    </source>
</evidence>
<dbReference type="EMBL" id="NHRY01000269">
    <property type="protein sequence ID" value="PPQ26597.1"/>
    <property type="molecule type" value="Genomic_DNA"/>
</dbReference>
<keyword evidence="8" id="KW-0249">Electron transport</keyword>
<dbReference type="GO" id="GO:0046872">
    <property type="term" value="F:metal ion binding"/>
    <property type="evidence" value="ECO:0007669"/>
    <property type="project" value="UniProtKB-KW"/>
</dbReference>
<evidence type="ECO:0000256" key="8">
    <source>
        <dbReference type="ARBA" id="ARBA00022982"/>
    </source>
</evidence>
<sequence>MLAAAPAGRPRSILRSIISVSIAVSVPAPARYTLLARTFHWTIAVLMAGMFITMFLHQGAAENSPAALYWIKAHMSLGLLVFGLSLLRLLARQTPPEPLSRGIARLAAVGMQKLLLLVTLLLPVTGFLRVMTHGYAVSFFGYTIPSVTGNMPGVNAIFKVLHGGAMPLIVLTLIGLHIAAALFHHFVLKDATLKQMV</sequence>
<evidence type="ECO:0000256" key="2">
    <source>
        <dbReference type="ARBA" id="ARBA00004651"/>
    </source>
</evidence>
<comment type="cofactor">
    <cofactor evidence="1">
        <name>heme b</name>
        <dbReference type="ChEBI" id="CHEBI:60344"/>
    </cofactor>
</comment>
<feature type="domain" description="Cytochrome b561 bacterial/Ni-hydrogenase" evidence="14">
    <location>
        <begin position="31"/>
        <end position="197"/>
    </location>
</feature>
<gene>
    <name evidence="15" type="ORF">CCS01_30040</name>
</gene>
<evidence type="ECO:0000256" key="10">
    <source>
        <dbReference type="ARBA" id="ARBA00023004"/>
    </source>
</evidence>
<name>A0A2S6MW62_RHOGL</name>
<evidence type="ECO:0000313" key="16">
    <source>
        <dbReference type="Proteomes" id="UP000239724"/>
    </source>
</evidence>
<dbReference type="InterPro" id="IPR052168">
    <property type="entry name" value="Cytochrome_b561_oxidase"/>
</dbReference>
<dbReference type="PANTHER" id="PTHR30529">
    <property type="entry name" value="CYTOCHROME B561"/>
    <property type="match status" value="1"/>
</dbReference>
<keyword evidence="11 13" id="KW-0472">Membrane</keyword>
<evidence type="ECO:0000256" key="9">
    <source>
        <dbReference type="ARBA" id="ARBA00022989"/>
    </source>
</evidence>
<evidence type="ECO:0000313" key="15">
    <source>
        <dbReference type="EMBL" id="PPQ26597.1"/>
    </source>
</evidence>
<keyword evidence="5" id="KW-0349">Heme</keyword>
<evidence type="ECO:0000256" key="4">
    <source>
        <dbReference type="ARBA" id="ARBA00022475"/>
    </source>
</evidence>
<feature type="transmembrane region" description="Helical" evidence="13">
    <location>
        <begin position="135"/>
        <end position="158"/>
    </location>
</feature>
<feature type="transmembrane region" description="Helical" evidence="13">
    <location>
        <begin position="103"/>
        <end position="128"/>
    </location>
</feature>
<evidence type="ECO:0000256" key="11">
    <source>
        <dbReference type="ARBA" id="ARBA00023136"/>
    </source>
</evidence>
<feature type="transmembrane region" description="Helical" evidence="13">
    <location>
        <begin position="164"/>
        <end position="188"/>
    </location>
</feature>
<keyword evidence="7" id="KW-0479">Metal-binding</keyword>
<accession>A0A2S6MW62</accession>
<proteinExistence type="inferred from homology"/>
<evidence type="ECO:0000256" key="12">
    <source>
        <dbReference type="ARBA" id="ARBA00037975"/>
    </source>
</evidence>
<dbReference type="InterPro" id="IPR016174">
    <property type="entry name" value="Di-haem_cyt_TM"/>
</dbReference>
<keyword evidence="6 13" id="KW-0812">Transmembrane</keyword>
<evidence type="ECO:0000256" key="5">
    <source>
        <dbReference type="ARBA" id="ARBA00022617"/>
    </source>
</evidence>
<evidence type="ECO:0000256" key="3">
    <source>
        <dbReference type="ARBA" id="ARBA00022448"/>
    </source>
</evidence>
<protein>
    <recommendedName>
        <fullName evidence="14">Cytochrome b561 bacterial/Ni-hydrogenase domain-containing protein</fullName>
    </recommendedName>
</protein>
<reference evidence="15 16" key="1">
    <citation type="journal article" date="2018" name="Arch. Microbiol.">
        <title>New insights into the metabolic potential of the phototrophic purple bacterium Rhodopila globiformis DSM 161(T) from its draft genome sequence and evidence for a vanadium-dependent nitrogenase.</title>
        <authorList>
            <person name="Imhoff J.F."/>
            <person name="Rahn T."/>
            <person name="Kunzel S."/>
            <person name="Neulinger S.C."/>
        </authorList>
    </citation>
    <scope>NUCLEOTIDE SEQUENCE [LARGE SCALE GENOMIC DNA]</scope>
    <source>
        <strain evidence="15 16">DSM 161</strain>
    </source>
</reference>
<evidence type="ECO:0000256" key="1">
    <source>
        <dbReference type="ARBA" id="ARBA00001970"/>
    </source>
</evidence>
<dbReference type="Proteomes" id="UP000239724">
    <property type="component" value="Unassembled WGS sequence"/>
</dbReference>
<dbReference type="SUPFAM" id="SSF81342">
    <property type="entry name" value="Transmembrane di-heme cytochromes"/>
    <property type="match status" value="1"/>
</dbReference>
<evidence type="ECO:0000256" key="6">
    <source>
        <dbReference type="ARBA" id="ARBA00022692"/>
    </source>
</evidence>
<dbReference type="AlphaFoldDB" id="A0A2S6MW62"/>
<evidence type="ECO:0000256" key="7">
    <source>
        <dbReference type="ARBA" id="ARBA00022723"/>
    </source>
</evidence>
<keyword evidence="9 13" id="KW-1133">Transmembrane helix</keyword>
<dbReference type="GO" id="GO:0022904">
    <property type="term" value="P:respiratory electron transport chain"/>
    <property type="evidence" value="ECO:0007669"/>
    <property type="project" value="InterPro"/>
</dbReference>
<dbReference type="PANTHER" id="PTHR30529:SF3">
    <property type="entry name" value="CYTOCHROME B561 HOMOLOG 1"/>
    <property type="match status" value="1"/>
</dbReference>
<feature type="transmembrane region" description="Helical" evidence="13">
    <location>
        <begin position="12"/>
        <end position="32"/>
    </location>
</feature>
<dbReference type="GO" id="GO:0020037">
    <property type="term" value="F:heme binding"/>
    <property type="evidence" value="ECO:0007669"/>
    <property type="project" value="TreeGrafter"/>
</dbReference>
<evidence type="ECO:0000259" key="14">
    <source>
        <dbReference type="Pfam" id="PF01292"/>
    </source>
</evidence>
<feature type="transmembrane region" description="Helical" evidence="13">
    <location>
        <begin position="38"/>
        <end position="57"/>
    </location>
</feature>
<keyword evidence="4" id="KW-1003">Cell membrane</keyword>
<comment type="caution">
    <text evidence="15">The sequence shown here is derived from an EMBL/GenBank/DDBJ whole genome shotgun (WGS) entry which is preliminary data.</text>
</comment>
<keyword evidence="10" id="KW-0408">Iron</keyword>
<dbReference type="InterPro" id="IPR011577">
    <property type="entry name" value="Cyt_b561_bac/Ni-Hgenase"/>
</dbReference>
<dbReference type="GO" id="GO:0009055">
    <property type="term" value="F:electron transfer activity"/>
    <property type="evidence" value="ECO:0007669"/>
    <property type="project" value="InterPro"/>
</dbReference>
<organism evidence="15 16">
    <name type="scientific">Rhodopila globiformis</name>
    <name type="common">Rhodopseudomonas globiformis</name>
    <dbReference type="NCBI Taxonomy" id="1071"/>
    <lineage>
        <taxon>Bacteria</taxon>
        <taxon>Pseudomonadati</taxon>
        <taxon>Pseudomonadota</taxon>
        <taxon>Alphaproteobacteria</taxon>
        <taxon>Acetobacterales</taxon>
        <taxon>Acetobacteraceae</taxon>
        <taxon>Rhodopila</taxon>
    </lineage>
</organism>
<dbReference type="Pfam" id="PF01292">
    <property type="entry name" value="Ni_hydr_CYTB"/>
    <property type="match status" value="1"/>
</dbReference>
<keyword evidence="3" id="KW-0813">Transport</keyword>
<comment type="subcellular location">
    <subcellularLocation>
        <location evidence="2">Cell membrane</location>
        <topology evidence="2">Multi-pass membrane protein</topology>
    </subcellularLocation>
</comment>
<comment type="similarity">
    <text evidence="12">Belongs to the cytochrome b561 family.</text>
</comment>